<comment type="caution">
    <text evidence="1">The sequence shown here is derived from an EMBL/GenBank/DDBJ whole genome shotgun (WGS) entry which is preliminary data.</text>
</comment>
<reference evidence="1" key="1">
    <citation type="submission" date="2020-08" db="EMBL/GenBank/DDBJ databases">
        <title>Multicomponent nature underlies the extraordinary mechanical properties of spider dragline silk.</title>
        <authorList>
            <person name="Kono N."/>
            <person name="Nakamura H."/>
            <person name="Mori M."/>
            <person name="Yoshida Y."/>
            <person name="Ohtoshi R."/>
            <person name="Malay A.D."/>
            <person name="Moran D.A.P."/>
            <person name="Tomita M."/>
            <person name="Numata K."/>
            <person name="Arakawa K."/>
        </authorList>
    </citation>
    <scope>NUCLEOTIDE SEQUENCE</scope>
</reference>
<name>A0A8X6SVA3_TRICX</name>
<evidence type="ECO:0000313" key="1">
    <source>
        <dbReference type="EMBL" id="GFY18460.1"/>
    </source>
</evidence>
<dbReference type="AlphaFoldDB" id="A0A8X6SVA3"/>
<proteinExistence type="predicted"/>
<protein>
    <submittedName>
        <fullName evidence="1">Uncharacterized protein</fullName>
    </submittedName>
</protein>
<organism evidence="1 2">
    <name type="scientific">Trichonephila clavipes</name>
    <name type="common">Golden silk orbweaver</name>
    <name type="synonym">Nephila clavipes</name>
    <dbReference type="NCBI Taxonomy" id="2585209"/>
    <lineage>
        <taxon>Eukaryota</taxon>
        <taxon>Metazoa</taxon>
        <taxon>Ecdysozoa</taxon>
        <taxon>Arthropoda</taxon>
        <taxon>Chelicerata</taxon>
        <taxon>Arachnida</taxon>
        <taxon>Araneae</taxon>
        <taxon>Araneomorphae</taxon>
        <taxon>Entelegynae</taxon>
        <taxon>Araneoidea</taxon>
        <taxon>Nephilidae</taxon>
        <taxon>Trichonephila</taxon>
    </lineage>
</organism>
<dbReference type="Proteomes" id="UP000887159">
    <property type="component" value="Unassembled WGS sequence"/>
</dbReference>
<gene>
    <name evidence="1" type="ORF">TNCV_2396881</name>
</gene>
<dbReference type="EMBL" id="BMAU01021349">
    <property type="protein sequence ID" value="GFY18460.1"/>
    <property type="molecule type" value="Genomic_DNA"/>
</dbReference>
<keyword evidence="2" id="KW-1185">Reference proteome</keyword>
<evidence type="ECO:0000313" key="2">
    <source>
        <dbReference type="Proteomes" id="UP000887159"/>
    </source>
</evidence>
<sequence length="121" mass="13667">MASAWFLDHFTPSFLVPTDHVVSRVFIESRIRACSFHSFWNDRKVVRTRKQPGQANGCIHPKSHVLWLGETGQQPRDQTHRGQSFPRLSKALGFLGHGNIFVNECGNNSLCSSLRVKGTFS</sequence>
<accession>A0A8X6SVA3</accession>